<dbReference type="Proteomes" id="UP000197019">
    <property type="component" value="Chromosome"/>
</dbReference>
<dbReference type="Gene3D" id="3.40.50.300">
    <property type="entry name" value="P-loop containing nucleotide triphosphate hydrolases"/>
    <property type="match status" value="1"/>
</dbReference>
<dbReference type="KEGG" id="mpsy:CEK71_07830"/>
<evidence type="ECO:0000256" key="6">
    <source>
        <dbReference type="SAM" id="Phobius"/>
    </source>
</evidence>
<keyword evidence="2" id="KW-0813">Transport</keyword>
<evidence type="ECO:0000256" key="5">
    <source>
        <dbReference type="ARBA" id="ARBA00023136"/>
    </source>
</evidence>
<keyword evidence="4 6" id="KW-1133">Transmembrane helix</keyword>
<protein>
    <submittedName>
        <fullName evidence="8">ABC transporter</fullName>
    </submittedName>
</protein>
<feature type="transmembrane region" description="Helical" evidence="6">
    <location>
        <begin position="183"/>
        <end position="205"/>
    </location>
</feature>
<feature type="domain" description="ABC transmembrane type-1" evidence="7">
    <location>
        <begin position="32"/>
        <end position="332"/>
    </location>
</feature>
<dbReference type="EMBL" id="CP022129">
    <property type="protein sequence ID" value="ASF45998.1"/>
    <property type="molecule type" value="Genomic_DNA"/>
</dbReference>
<dbReference type="OrthoDB" id="9810134at2"/>
<evidence type="ECO:0000256" key="3">
    <source>
        <dbReference type="ARBA" id="ARBA00022692"/>
    </source>
</evidence>
<accession>A0A1Z4BXJ5</accession>
<evidence type="ECO:0000313" key="8">
    <source>
        <dbReference type="EMBL" id="ASF45998.1"/>
    </source>
</evidence>
<dbReference type="InterPro" id="IPR027417">
    <property type="entry name" value="P-loop_NTPase"/>
</dbReference>
<evidence type="ECO:0000256" key="1">
    <source>
        <dbReference type="ARBA" id="ARBA00004651"/>
    </source>
</evidence>
<keyword evidence="5 6" id="KW-0472">Membrane</keyword>
<dbReference type="GO" id="GO:0005886">
    <property type="term" value="C:plasma membrane"/>
    <property type="evidence" value="ECO:0007669"/>
    <property type="project" value="UniProtKB-SubCell"/>
</dbReference>
<keyword evidence="3 6" id="KW-0812">Transmembrane</keyword>
<name>A0A1Z4BXJ5_9GAMM</name>
<dbReference type="GO" id="GO:0005524">
    <property type="term" value="F:ATP binding"/>
    <property type="evidence" value="ECO:0007669"/>
    <property type="project" value="InterPro"/>
</dbReference>
<feature type="transmembrane region" description="Helical" evidence="6">
    <location>
        <begin position="153"/>
        <end position="171"/>
    </location>
</feature>
<organism evidence="8 9">
    <name type="scientific">Methylovulum psychrotolerans</name>
    <dbReference type="NCBI Taxonomy" id="1704499"/>
    <lineage>
        <taxon>Bacteria</taxon>
        <taxon>Pseudomonadati</taxon>
        <taxon>Pseudomonadota</taxon>
        <taxon>Gammaproteobacteria</taxon>
        <taxon>Methylococcales</taxon>
        <taxon>Methylococcaceae</taxon>
        <taxon>Methylovulum</taxon>
    </lineage>
</organism>
<feature type="transmembrane region" description="Helical" evidence="6">
    <location>
        <begin position="269"/>
        <end position="291"/>
    </location>
</feature>
<sequence length="564" mass="64370">MQFKNGFFTQFLHLAGPFWSGENRTEVRRQTLFLIGLTILQMVIAVLITEWSAALFNALEQHSMSGLLQEMALLVLIFIANMTVTVKHLKIKRQLQIGWREWLTGQVTERWMHQGRHYQVTHIKTARHDNPDGRIAEDIRIATEDAITLCHTLFYSLLSLASFSVILWGISGTVTLDFGLFTFTIHGYLVWVAIIYAVSASFLGWRIGRPLTKATDARQTVEADFRFDLVTVRENSQAIALIKGEAQERKRLRHLFDDIIRAYHRQTQAMANIILFSSGYSVLSMAFPVLVSAPRYILGNISLGSLMQAVQAFQQTTSALSWPVDNMSAVAQWRASVERVLSLMQALEDLEQELARPDPYRIVLEKSEQPILRFHKLCIGKLDRMVCMSVFDEFIRPGEHLLITGDTATGAKLFKAVAGLWPWGEGRIELPDDEPMFFMPPRPYLPTGSLRDAICYPDEADTLKTGELEQLMEWVGLKNLTEQLEKTDIWYNALAREQQQRLGVVRLLLKKPKWILLQEAFDSLPPDGETDMYRLISQQLPDATLLTISNQPTAHAFHQRRITL</sequence>
<evidence type="ECO:0000313" key="9">
    <source>
        <dbReference type="Proteomes" id="UP000197019"/>
    </source>
</evidence>
<dbReference type="SUPFAM" id="SSF52540">
    <property type="entry name" value="P-loop containing nucleoside triphosphate hydrolases"/>
    <property type="match status" value="1"/>
</dbReference>
<evidence type="ECO:0000256" key="4">
    <source>
        <dbReference type="ARBA" id="ARBA00022989"/>
    </source>
</evidence>
<feature type="transmembrane region" description="Helical" evidence="6">
    <location>
        <begin position="66"/>
        <end position="86"/>
    </location>
</feature>
<feature type="transmembrane region" description="Helical" evidence="6">
    <location>
        <begin position="32"/>
        <end position="54"/>
    </location>
</feature>
<dbReference type="InterPro" id="IPR011527">
    <property type="entry name" value="ABC1_TM_dom"/>
</dbReference>
<dbReference type="AlphaFoldDB" id="A0A1Z4BXJ5"/>
<dbReference type="Pfam" id="PF06472">
    <property type="entry name" value="ABC_membrane_2"/>
    <property type="match status" value="1"/>
</dbReference>
<dbReference type="InterPro" id="IPR036640">
    <property type="entry name" value="ABC1_TM_sf"/>
</dbReference>
<comment type="subcellular location">
    <subcellularLocation>
        <location evidence="1">Cell membrane</location>
        <topology evidence="1">Multi-pass membrane protein</topology>
    </subcellularLocation>
</comment>
<reference evidence="8 9" key="1">
    <citation type="submission" date="2017-06" db="EMBL/GenBank/DDBJ databases">
        <title>Genome Sequencing of the methanotroph Methylovulum psychrotolerants str. HV10-M2 isolated from a high-altitude environment.</title>
        <authorList>
            <person name="Mateos-Rivera A."/>
        </authorList>
    </citation>
    <scope>NUCLEOTIDE SEQUENCE [LARGE SCALE GENOMIC DNA]</scope>
    <source>
        <strain evidence="8 9">HV10_M2</strain>
    </source>
</reference>
<dbReference type="GO" id="GO:0140359">
    <property type="term" value="F:ABC-type transporter activity"/>
    <property type="evidence" value="ECO:0007669"/>
    <property type="project" value="InterPro"/>
</dbReference>
<gene>
    <name evidence="8" type="ORF">CEK71_07830</name>
</gene>
<keyword evidence="9" id="KW-1185">Reference proteome</keyword>
<proteinExistence type="predicted"/>
<dbReference type="RefSeq" id="WP_088618872.1">
    <property type="nucleotide sequence ID" value="NZ_CP022129.1"/>
</dbReference>
<dbReference type="Gene3D" id="1.20.1560.10">
    <property type="entry name" value="ABC transporter type 1, transmembrane domain"/>
    <property type="match status" value="1"/>
</dbReference>
<dbReference type="PANTHER" id="PTHR11384:SF59">
    <property type="entry name" value="LYSOSOMAL COBALAMIN TRANSPORTER ABCD4"/>
    <property type="match status" value="1"/>
</dbReference>
<dbReference type="SUPFAM" id="SSF90123">
    <property type="entry name" value="ABC transporter transmembrane region"/>
    <property type="match status" value="1"/>
</dbReference>
<dbReference type="PANTHER" id="PTHR11384">
    <property type="entry name" value="ATP-BINDING CASSETTE, SUB-FAMILY D MEMBER"/>
    <property type="match status" value="1"/>
</dbReference>
<dbReference type="InterPro" id="IPR050835">
    <property type="entry name" value="ABC_transporter_sub-D"/>
</dbReference>
<evidence type="ECO:0000259" key="7">
    <source>
        <dbReference type="PROSITE" id="PS50929"/>
    </source>
</evidence>
<evidence type="ECO:0000256" key="2">
    <source>
        <dbReference type="ARBA" id="ARBA00022448"/>
    </source>
</evidence>
<dbReference type="PROSITE" id="PS50929">
    <property type="entry name" value="ABC_TM1F"/>
    <property type="match status" value="1"/>
</dbReference>